<keyword evidence="11" id="KW-1185">Reference proteome</keyword>
<feature type="transmembrane region" description="Helical" evidence="7">
    <location>
        <begin position="181"/>
        <end position="205"/>
    </location>
</feature>
<dbReference type="InterPro" id="IPR035906">
    <property type="entry name" value="MetI-like_sf"/>
</dbReference>
<evidence type="ECO:0000313" key="11">
    <source>
        <dbReference type="Proteomes" id="UP001499967"/>
    </source>
</evidence>
<keyword evidence="4 7" id="KW-0812">Transmembrane</keyword>
<dbReference type="Pfam" id="PF00528">
    <property type="entry name" value="BPD_transp_1"/>
    <property type="match status" value="1"/>
</dbReference>
<name>A0ABP4B5A5_9PSEU</name>
<dbReference type="PROSITE" id="PS50928">
    <property type="entry name" value="ABC_TM1"/>
    <property type="match status" value="1"/>
</dbReference>
<evidence type="ECO:0000256" key="6">
    <source>
        <dbReference type="ARBA" id="ARBA00023136"/>
    </source>
</evidence>
<evidence type="ECO:0000256" key="3">
    <source>
        <dbReference type="ARBA" id="ARBA00022475"/>
    </source>
</evidence>
<dbReference type="SUPFAM" id="SSF161098">
    <property type="entry name" value="MetI-like"/>
    <property type="match status" value="1"/>
</dbReference>
<evidence type="ECO:0000313" key="10">
    <source>
        <dbReference type="EMBL" id="GAA0946221.1"/>
    </source>
</evidence>
<proteinExistence type="inferred from homology"/>
<reference evidence="11" key="1">
    <citation type="journal article" date="2019" name="Int. J. Syst. Evol. Microbiol.">
        <title>The Global Catalogue of Microorganisms (GCM) 10K type strain sequencing project: providing services to taxonomists for standard genome sequencing and annotation.</title>
        <authorList>
            <consortium name="The Broad Institute Genomics Platform"/>
            <consortium name="The Broad Institute Genome Sequencing Center for Infectious Disease"/>
            <person name="Wu L."/>
            <person name="Ma J."/>
        </authorList>
    </citation>
    <scope>NUCLEOTIDE SEQUENCE [LARGE SCALE GENOMIC DNA]</scope>
    <source>
        <strain evidence="11">JCM 11117</strain>
    </source>
</reference>
<evidence type="ECO:0000256" key="5">
    <source>
        <dbReference type="ARBA" id="ARBA00022989"/>
    </source>
</evidence>
<comment type="similarity">
    <text evidence="7">Belongs to the binding-protein-dependent transport system permease family.</text>
</comment>
<evidence type="ECO:0000259" key="9">
    <source>
        <dbReference type="PROSITE" id="PS50928"/>
    </source>
</evidence>
<evidence type="ECO:0000256" key="1">
    <source>
        <dbReference type="ARBA" id="ARBA00004651"/>
    </source>
</evidence>
<keyword evidence="2 7" id="KW-0813">Transport</keyword>
<organism evidence="10 11">
    <name type="scientific">Pseudonocardia zijingensis</name>
    <dbReference type="NCBI Taxonomy" id="153376"/>
    <lineage>
        <taxon>Bacteria</taxon>
        <taxon>Bacillati</taxon>
        <taxon>Actinomycetota</taxon>
        <taxon>Actinomycetes</taxon>
        <taxon>Pseudonocardiales</taxon>
        <taxon>Pseudonocardiaceae</taxon>
        <taxon>Pseudonocardia</taxon>
    </lineage>
</organism>
<comment type="caution">
    <text evidence="10">The sequence shown here is derived from an EMBL/GenBank/DDBJ whole genome shotgun (WGS) entry which is preliminary data.</text>
</comment>
<dbReference type="InterPro" id="IPR000515">
    <property type="entry name" value="MetI-like"/>
</dbReference>
<feature type="region of interest" description="Disordered" evidence="8">
    <location>
        <begin position="1"/>
        <end position="22"/>
    </location>
</feature>
<accession>A0ABP4B5A5</accession>
<sequence length="315" mass="34635">MSAGATAGVAPRRTGPPAAPVRRARRRPRDLLLPYLLLLPACGVVALVVAFPIVQSIGYSLHHYNLREPDNAYFSGLDNYVRALTDEMFWRALRATAIWVGAVLPIQFAIGMAIAVLMNRAFPGRLVLRASVLLPWVVPSAVVALLWRWLLDGNLGVVNDLLIRVGLIDTGIPWLNDPSTAMAVVVLAMTWHGMPFFALMLLAALQAVPAEMYEAAHLDGASGLQRFRYITWPSIIDTIRTTTLLRIIWLANSIEIIWIMTAGGPNFATTTLPVVTFFEAVRGLDFGYASAVSVLLALILLAVVHLYVRQMRKDD</sequence>
<evidence type="ECO:0000256" key="2">
    <source>
        <dbReference type="ARBA" id="ARBA00022448"/>
    </source>
</evidence>
<dbReference type="RefSeq" id="WP_343943447.1">
    <property type="nucleotide sequence ID" value="NZ_BAAAHP010000127.1"/>
</dbReference>
<feature type="domain" description="ABC transmembrane type-1" evidence="9">
    <location>
        <begin position="93"/>
        <end position="307"/>
    </location>
</feature>
<dbReference type="PANTHER" id="PTHR43005:SF1">
    <property type="entry name" value="SPERMIDINE_PUTRESCINE TRANSPORT SYSTEM PERMEASE PROTEIN"/>
    <property type="match status" value="1"/>
</dbReference>
<protein>
    <submittedName>
        <fullName evidence="10">Sugar ABC transporter permease</fullName>
    </submittedName>
</protein>
<feature type="transmembrane region" description="Helical" evidence="7">
    <location>
        <begin position="288"/>
        <end position="308"/>
    </location>
</feature>
<feature type="transmembrane region" description="Helical" evidence="7">
    <location>
        <begin position="130"/>
        <end position="150"/>
    </location>
</feature>
<gene>
    <name evidence="10" type="ORF">GCM10009559_44650</name>
</gene>
<feature type="transmembrane region" description="Helical" evidence="7">
    <location>
        <begin position="97"/>
        <end position="118"/>
    </location>
</feature>
<comment type="subcellular location">
    <subcellularLocation>
        <location evidence="1 7">Cell membrane</location>
        <topology evidence="1 7">Multi-pass membrane protein</topology>
    </subcellularLocation>
</comment>
<feature type="transmembrane region" description="Helical" evidence="7">
    <location>
        <begin position="32"/>
        <end position="54"/>
    </location>
</feature>
<evidence type="ECO:0000256" key="7">
    <source>
        <dbReference type="RuleBase" id="RU363032"/>
    </source>
</evidence>
<feature type="transmembrane region" description="Helical" evidence="7">
    <location>
        <begin position="247"/>
        <end position="268"/>
    </location>
</feature>
<dbReference type="Gene3D" id="1.10.3720.10">
    <property type="entry name" value="MetI-like"/>
    <property type="match status" value="1"/>
</dbReference>
<dbReference type="CDD" id="cd06261">
    <property type="entry name" value="TM_PBP2"/>
    <property type="match status" value="1"/>
</dbReference>
<dbReference type="Proteomes" id="UP001499967">
    <property type="component" value="Unassembled WGS sequence"/>
</dbReference>
<keyword evidence="3" id="KW-1003">Cell membrane</keyword>
<dbReference type="EMBL" id="BAAAHP010000127">
    <property type="protein sequence ID" value="GAA0946221.1"/>
    <property type="molecule type" value="Genomic_DNA"/>
</dbReference>
<keyword evidence="5 7" id="KW-1133">Transmembrane helix</keyword>
<dbReference type="PANTHER" id="PTHR43005">
    <property type="entry name" value="BLR7065 PROTEIN"/>
    <property type="match status" value="1"/>
</dbReference>
<evidence type="ECO:0000256" key="4">
    <source>
        <dbReference type="ARBA" id="ARBA00022692"/>
    </source>
</evidence>
<keyword evidence="6 7" id="KW-0472">Membrane</keyword>
<evidence type="ECO:0000256" key="8">
    <source>
        <dbReference type="SAM" id="MobiDB-lite"/>
    </source>
</evidence>